<name>A0A6J7S5B7_9ZZZZ</name>
<proteinExistence type="predicted"/>
<gene>
    <name evidence="1" type="ORF">UFOPK3492_00769</name>
    <name evidence="2" type="ORF">UFOPK4234_00422</name>
</gene>
<protein>
    <submittedName>
        <fullName evidence="2">Unannotated protein</fullName>
    </submittedName>
</protein>
<evidence type="ECO:0000313" key="2">
    <source>
        <dbReference type="EMBL" id="CAB5036287.1"/>
    </source>
</evidence>
<dbReference type="AlphaFoldDB" id="A0A6J7S5B7"/>
<sequence length="271" mass="30299">MIPAPPCSATDESLSATAPTTACWVAIEQPGPWQSRALESGGSRLPDEVARVLCGWSEDLDIKVLLIRSRHRHVIHRAGQTRRVYIAPLLSRPGTLFRLDVEDVQEVIKFDPLTLIAGDFNAPIHPARVDLVCTNGRRDICCAQLGRPLLEQLEAAGQEVWETTHIGGHRFGPVHLTLPDGRIWGRNGELRGSTHLSRIEQALESYYFKLGTDLQGAQYEQVQISDNSWQVRAWLNGKDYSKVIERSERGLSMESCNKEAVTGHIFKVKNF</sequence>
<dbReference type="EMBL" id="CAFBQA010000013">
    <property type="protein sequence ID" value="CAB5036287.1"/>
    <property type="molecule type" value="Genomic_DNA"/>
</dbReference>
<dbReference type="EMBL" id="CAFBMD010000050">
    <property type="protein sequence ID" value="CAB4897611.1"/>
    <property type="molecule type" value="Genomic_DNA"/>
</dbReference>
<accession>A0A6J7S5B7</accession>
<organism evidence="2">
    <name type="scientific">freshwater metagenome</name>
    <dbReference type="NCBI Taxonomy" id="449393"/>
    <lineage>
        <taxon>unclassified sequences</taxon>
        <taxon>metagenomes</taxon>
        <taxon>ecological metagenomes</taxon>
    </lineage>
</organism>
<dbReference type="InterPro" id="IPR009737">
    <property type="entry name" value="Aim32/Apd1-like"/>
</dbReference>
<evidence type="ECO:0000313" key="1">
    <source>
        <dbReference type="EMBL" id="CAB4897611.1"/>
    </source>
</evidence>
<reference evidence="2" key="1">
    <citation type="submission" date="2020-05" db="EMBL/GenBank/DDBJ databases">
        <authorList>
            <person name="Chiriac C."/>
            <person name="Salcher M."/>
            <person name="Ghai R."/>
            <person name="Kavagutti S V."/>
        </authorList>
    </citation>
    <scope>NUCLEOTIDE SEQUENCE</scope>
</reference>
<dbReference type="Pfam" id="PF06999">
    <property type="entry name" value="Suc_Fer-like"/>
    <property type="match status" value="1"/>
</dbReference>